<reference evidence="2 3" key="1">
    <citation type="submission" date="2017-08" db="EMBL/GenBank/DDBJ databases">
        <title>Infants hospitalized years apart are colonized by the same room-sourced microbial strains.</title>
        <authorList>
            <person name="Brooks B."/>
            <person name="Olm M.R."/>
            <person name="Firek B.A."/>
            <person name="Baker R."/>
            <person name="Thomas B.C."/>
            <person name="Morowitz M.J."/>
            <person name="Banfield J.F."/>
        </authorList>
    </citation>
    <scope>NUCLEOTIDE SEQUENCE [LARGE SCALE GENOMIC DNA]</scope>
    <source>
        <strain evidence="2">S2_003_000_R2_11</strain>
    </source>
</reference>
<evidence type="ECO:0000313" key="2">
    <source>
        <dbReference type="EMBL" id="PZR00089.1"/>
    </source>
</evidence>
<feature type="chain" id="PRO_5015948390" evidence="1">
    <location>
        <begin position="25"/>
        <end position="239"/>
    </location>
</feature>
<name>A0A2W5SAP3_CERSP</name>
<protein>
    <submittedName>
        <fullName evidence="2">DUF3108 domain-containing protein</fullName>
    </submittedName>
</protein>
<dbReference type="InterPro" id="IPR021457">
    <property type="entry name" value="DUF3108"/>
</dbReference>
<dbReference type="EMBL" id="QFQS01000001">
    <property type="protein sequence ID" value="PZR00089.1"/>
    <property type="molecule type" value="Genomic_DNA"/>
</dbReference>
<evidence type="ECO:0000256" key="1">
    <source>
        <dbReference type="SAM" id="SignalP"/>
    </source>
</evidence>
<sequence length="239" mass="25756">MRKPWVGRLAAALVGAAMAAPVMAADAVVFDLSVRGIKAGTLTFTGDAGGGRYEVKGRLESAGLVGMLRKVRYDGQADGALKGEKFTPARYFEKADTGKRQSESVMEYRRGVPQIKVYNPPRAPGEGGLDPATQGGTVDPLTAMYAALRDVPAGQECNKKLVLFDGKRRTQVVLGKPRATDAGVSCAGEYRRLEGFSADDMAEKSRFPFTLYLQPEGGQMRVTEVAMESIYGNAKLIRR</sequence>
<organism evidence="2 3">
    <name type="scientific">Cereibacter sphaeroides</name>
    <name type="common">Rhodobacter sphaeroides</name>
    <dbReference type="NCBI Taxonomy" id="1063"/>
    <lineage>
        <taxon>Bacteria</taxon>
        <taxon>Pseudomonadati</taxon>
        <taxon>Pseudomonadota</taxon>
        <taxon>Alphaproteobacteria</taxon>
        <taxon>Rhodobacterales</taxon>
        <taxon>Paracoccaceae</taxon>
        <taxon>Cereibacter</taxon>
    </lineage>
</organism>
<dbReference type="Pfam" id="PF11306">
    <property type="entry name" value="DUF3108"/>
    <property type="match status" value="1"/>
</dbReference>
<dbReference type="Proteomes" id="UP000248975">
    <property type="component" value="Unassembled WGS sequence"/>
</dbReference>
<dbReference type="AlphaFoldDB" id="A0A2W5SAP3"/>
<evidence type="ECO:0000313" key="3">
    <source>
        <dbReference type="Proteomes" id="UP000248975"/>
    </source>
</evidence>
<comment type="caution">
    <text evidence="2">The sequence shown here is derived from an EMBL/GenBank/DDBJ whole genome shotgun (WGS) entry which is preliminary data.</text>
</comment>
<keyword evidence="1" id="KW-0732">Signal</keyword>
<proteinExistence type="predicted"/>
<accession>A0A2W5SAP3</accession>
<feature type="signal peptide" evidence="1">
    <location>
        <begin position="1"/>
        <end position="24"/>
    </location>
</feature>
<gene>
    <name evidence="2" type="ORF">DI533_05640</name>
</gene>